<proteinExistence type="inferred from homology"/>
<evidence type="ECO:0000256" key="5">
    <source>
        <dbReference type="ARBA" id="ARBA00022473"/>
    </source>
</evidence>
<evidence type="ECO:0000259" key="12">
    <source>
        <dbReference type="PROSITE" id="PS01031"/>
    </source>
</evidence>
<dbReference type="InterPro" id="IPR008978">
    <property type="entry name" value="HSP20-like_chaperone"/>
</dbReference>
<comment type="similarity">
    <text evidence="10 11">Belongs to the small heat shock protein (HSP20) family.</text>
</comment>
<evidence type="ECO:0000256" key="10">
    <source>
        <dbReference type="PROSITE-ProRule" id="PRU00285"/>
    </source>
</evidence>
<keyword evidence="6" id="KW-0221">Differentiation</keyword>
<evidence type="ECO:0000313" key="13">
    <source>
        <dbReference type="EMBL" id="NXN41114.1"/>
    </source>
</evidence>
<feature type="non-terminal residue" evidence="13">
    <location>
        <position position="83"/>
    </location>
</feature>
<dbReference type="Proteomes" id="UP000525158">
    <property type="component" value="Unassembled WGS sequence"/>
</dbReference>
<dbReference type="SUPFAM" id="SSF49764">
    <property type="entry name" value="HSP20-like chaperones"/>
    <property type="match status" value="1"/>
</dbReference>
<evidence type="ECO:0000256" key="8">
    <source>
        <dbReference type="ARBA" id="ARBA00022871"/>
    </source>
</evidence>
<organism evidence="13 14">
    <name type="scientific">Smutsornis africanus</name>
    <name type="common">Double-banded courser</name>
    <name type="synonym">Rhinoptilus africanus</name>
    <dbReference type="NCBI Taxonomy" id="240209"/>
    <lineage>
        <taxon>Eukaryota</taxon>
        <taxon>Metazoa</taxon>
        <taxon>Chordata</taxon>
        <taxon>Craniata</taxon>
        <taxon>Vertebrata</taxon>
        <taxon>Euteleostomi</taxon>
        <taxon>Archelosauria</taxon>
        <taxon>Archosauria</taxon>
        <taxon>Dinosauria</taxon>
        <taxon>Saurischia</taxon>
        <taxon>Theropoda</taxon>
        <taxon>Coelurosauria</taxon>
        <taxon>Aves</taxon>
        <taxon>Neognathae</taxon>
        <taxon>Neoaves</taxon>
        <taxon>Charadriiformes</taxon>
        <taxon>Glareolidae</taxon>
        <taxon>Rhinoptilus</taxon>
    </lineage>
</organism>
<dbReference type="Gene3D" id="2.60.40.790">
    <property type="match status" value="1"/>
</dbReference>
<dbReference type="GO" id="GO:0030154">
    <property type="term" value="P:cell differentiation"/>
    <property type="evidence" value="ECO:0007669"/>
    <property type="project" value="UniProtKB-KW"/>
</dbReference>
<comment type="caution">
    <text evidence="13">The sequence shown here is derived from an EMBL/GenBank/DDBJ whole genome shotgun (WGS) entry which is preliminary data.</text>
</comment>
<protein>
    <recommendedName>
        <fullName evidence="4">Outer dense fiber protein 1</fullName>
    </recommendedName>
</protein>
<evidence type="ECO:0000256" key="11">
    <source>
        <dbReference type="RuleBase" id="RU003616"/>
    </source>
</evidence>
<dbReference type="GO" id="GO:0007283">
    <property type="term" value="P:spermatogenesis"/>
    <property type="evidence" value="ECO:0007669"/>
    <property type="project" value="UniProtKB-KW"/>
</dbReference>
<dbReference type="InterPro" id="IPR037389">
    <property type="entry name" value="ODFP"/>
</dbReference>
<evidence type="ECO:0000256" key="6">
    <source>
        <dbReference type="ARBA" id="ARBA00022782"/>
    </source>
</evidence>
<name>A0A7L1IRW9_SMUAF</name>
<keyword evidence="14" id="KW-1185">Reference proteome</keyword>
<dbReference type="Pfam" id="PF00011">
    <property type="entry name" value="HSP20"/>
    <property type="match status" value="1"/>
</dbReference>
<accession>A0A7L1IRW9</accession>
<dbReference type="GO" id="GO:0005813">
    <property type="term" value="C:centrosome"/>
    <property type="evidence" value="ECO:0007669"/>
    <property type="project" value="UniProtKB-SubCell"/>
</dbReference>
<evidence type="ECO:0000256" key="9">
    <source>
        <dbReference type="ARBA" id="ARBA00023069"/>
    </source>
</evidence>
<keyword evidence="8" id="KW-0744">Spermatogenesis</keyword>
<feature type="non-terminal residue" evidence="13">
    <location>
        <position position="1"/>
    </location>
</feature>
<evidence type="ECO:0000256" key="1">
    <source>
        <dbReference type="ARBA" id="ARBA00001979"/>
    </source>
</evidence>
<dbReference type="InterPro" id="IPR002068">
    <property type="entry name" value="A-crystallin/Hsp20_dom"/>
</dbReference>
<evidence type="ECO:0000256" key="7">
    <source>
        <dbReference type="ARBA" id="ARBA00022846"/>
    </source>
</evidence>
<keyword evidence="9" id="KW-0969">Cilium</keyword>
<keyword evidence="7" id="KW-0282">Flagellum</keyword>
<gene>
    <name evidence="13" type="primary">Odf1</name>
    <name evidence="13" type="ORF">RHIAFR_R10859</name>
</gene>
<comment type="subcellular location">
    <subcellularLocation>
        <location evidence="2">Cell projection</location>
        <location evidence="2">Cilium</location>
        <location evidence="2">Flagellum</location>
    </subcellularLocation>
    <subcellularLocation>
        <location evidence="3">Cytoplasm</location>
        <location evidence="3">Cytoskeleton</location>
        <location evidence="3">Microtubule organizing center</location>
        <location evidence="3">Centrosome</location>
    </subcellularLocation>
</comment>
<evidence type="ECO:0000256" key="4">
    <source>
        <dbReference type="ARBA" id="ARBA00019020"/>
    </source>
</evidence>
<evidence type="ECO:0000256" key="3">
    <source>
        <dbReference type="ARBA" id="ARBA00004300"/>
    </source>
</evidence>
<evidence type="ECO:0000313" key="14">
    <source>
        <dbReference type="Proteomes" id="UP000525158"/>
    </source>
</evidence>
<dbReference type="AlphaFoldDB" id="A0A7L1IRW9"/>
<keyword evidence="5" id="KW-0217">Developmental protein</keyword>
<dbReference type="PANTHER" id="PTHR17125">
    <property type="entry name" value="OUTER DENSE FIBER PROTEIN 1"/>
    <property type="match status" value="1"/>
</dbReference>
<comment type="function">
    <text evidence="1">Component of the outer dense fibers (ODF) of spermatozoa. ODF are filamentous structures located on the outside of the axoneme in the midpiece and principal piece of the mammalian sperm tail and may help to maintain the passive elastic structures and elastic recoil of the sperm tail.</text>
</comment>
<dbReference type="PANTHER" id="PTHR17125:SF2">
    <property type="entry name" value="OUTER DENSE FIBER PROTEIN 1"/>
    <property type="match status" value="1"/>
</dbReference>
<keyword evidence="9" id="KW-0966">Cell projection</keyword>
<dbReference type="EMBL" id="VXBO01007196">
    <property type="protein sequence ID" value="NXN41114.1"/>
    <property type="molecule type" value="Genomic_DNA"/>
</dbReference>
<feature type="domain" description="SHSP" evidence="12">
    <location>
        <begin position="1"/>
        <end position="83"/>
    </location>
</feature>
<dbReference type="PROSITE" id="PS01031">
    <property type="entry name" value="SHSP"/>
    <property type="match status" value="1"/>
</dbReference>
<reference evidence="13 14" key="1">
    <citation type="submission" date="2019-09" db="EMBL/GenBank/DDBJ databases">
        <title>Bird 10,000 Genomes (B10K) Project - Family phase.</title>
        <authorList>
            <person name="Zhang G."/>
        </authorList>
    </citation>
    <scope>NUCLEOTIDE SEQUENCE [LARGE SCALE GENOMIC DNA]</scope>
    <source>
        <strain evidence="13">B10K-DU-002-36</strain>
        <tissue evidence="13">Muscle</tissue>
    </source>
</reference>
<sequence length="83" mass="9621">SMQRKLNWMLDPSHDNKLLALVDVEGFVPKEITVTVEDGKVEVFAEHKEERTTSRGKEYNYRTIVREISLPPGVREDEVTYSL</sequence>
<evidence type="ECO:0000256" key="2">
    <source>
        <dbReference type="ARBA" id="ARBA00004230"/>
    </source>
</evidence>
<dbReference type="GO" id="GO:0031514">
    <property type="term" value="C:motile cilium"/>
    <property type="evidence" value="ECO:0007669"/>
    <property type="project" value="UniProtKB-SubCell"/>
</dbReference>
<dbReference type="GO" id="GO:0099513">
    <property type="term" value="C:polymeric cytoskeletal fiber"/>
    <property type="evidence" value="ECO:0007669"/>
    <property type="project" value="InterPro"/>
</dbReference>